<accession>A0A7J8NZP6</accession>
<dbReference type="GO" id="GO:0008559">
    <property type="term" value="F:ABC-type xenobiotic transporter activity"/>
    <property type="evidence" value="ECO:0007669"/>
    <property type="project" value="UniProtKB-EC"/>
</dbReference>
<dbReference type="PROSITE" id="PS50929">
    <property type="entry name" value="ABC_TM1F"/>
    <property type="match status" value="2"/>
</dbReference>
<dbReference type="InterPro" id="IPR036640">
    <property type="entry name" value="ABC1_TM_sf"/>
</dbReference>
<evidence type="ECO:0000256" key="6">
    <source>
        <dbReference type="ARBA" id="ARBA00022737"/>
    </source>
</evidence>
<dbReference type="CDD" id="cd03250">
    <property type="entry name" value="ABCC_MRP_domain1"/>
    <property type="match status" value="1"/>
</dbReference>
<dbReference type="InterPro" id="IPR017871">
    <property type="entry name" value="ABC_transporter-like_CS"/>
</dbReference>
<keyword evidence="10 13" id="KW-1133">Transmembrane helix</keyword>
<name>A0A7J8NZP6_GOSRA</name>
<feature type="transmembrane region" description="Helical" evidence="13">
    <location>
        <begin position="447"/>
        <end position="466"/>
    </location>
</feature>
<feature type="transmembrane region" description="Helical" evidence="13">
    <location>
        <begin position="1075"/>
        <end position="1102"/>
    </location>
</feature>
<evidence type="ECO:0000259" key="14">
    <source>
        <dbReference type="PROSITE" id="PS50893"/>
    </source>
</evidence>
<evidence type="ECO:0000259" key="15">
    <source>
        <dbReference type="PROSITE" id="PS50929"/>
    </source>
</evidence>
<evidence type="ECO:0000256" key="8">
    <source>
        <dbReference type="ARBA" id="ARBA00022840"/>
    </source>
</evidence>
<feature type="domain" description="ABC transporter" evidence="14">
    <location>
        <begin position="626"/>
        <end position="881"/>
    </location>
</feature>
<comment type="catalytic activity">
    <reaction evidence="12">
        <text>ATP + H2O + xenobioticSide 1 = ADP + phosphate + xenobioticSide 2.</text>
        <dbReference type="EC" id="7.6.2.2"/>
    </reaction>
</comment>
<dbReference type="EMBL" id="JABEZZ010000003">
    <property type="protein sequence ID" value="MBA0582222.1"/>
    <property type="molecule type" value="Genomic_DNA"/>
</dbReference>
<feature type="transmembrane region" description="Helical" evidence="13">
    <location>
        <begin position="533"/>
        <end position="555"/>
    </location>
</feature>
<dbReference type="SUPFAM" id="SSF90123">
    <property type="entry name" value="ABC transporter transmembrane region"/>
    <property type="match status" value="2"/>
</dbReference>
<feature type="domain" description="ABC transmembrane type-1" evidence="15">
    <location>
        <begin position="309"/>
        <end position="589"/>
    </location>
</feature>
<dbReference type="GO" id="GO:0016020">
    <property type="term" value="C:membrane"/>
    <property type="evidence" value="ECO:0007669"/>
    <property type="project" value="UniProtKB-SubCell"/>
</dbReference>
<dbReference type="GO" id="GO:0016887">
    <property type="term" value="F:ATP hydrolysis activity"/>
    <property type="evidence" value="ECO:0007669"/>
    <property type="project" value="InterPro"/>
</dbReference>
<dbReference type="SUPFAM" id="SSF52540">
    <property type="entry name" value="P-loop containing nucleoside triphosphate hydrolases"/>
    <property type="match status" value="2"/>
</dbReference>
<evidence type="ECO:0000313" key="16">
    <source>
        <dbReference type="EMBL" id="MBA0582222.1"/>
    </source>
</evidence>
<feature type="transmembrane region" description="Helical" evidence="13">
    <location>
        <begin position="346"/>
        <end position="363"/>
    </location>
</feature>
<evidence type="ECO:0000256" key="13">
    <source>
        <dbReference type="SAM" id="Phobius"/>
    </source>
</evidence>
<protein>
    <recommendedName>
        <fullName evidence="3">ABC-type xenobiotic transporter</fullName>
        <ecNumber evidence="3">7.6.2.2</ecNumber>
    </recommendedName>
</protein>
<dbReference type="InterPro" id="IPR050173">
    <property type="entry name" value="ABC_transporter_C-like"/>
</dbReference>
<dbReference type="FunFam" id="3.40.50.300:FF:000169">
    <property type="entry name" value="ABC transporter C family member 3"/>
    <property type="match status" value="1"/>
</dbReference>
<dbReference type="Gene3D" id="3.40.50.300">
    <property type="entry name" value="P-loop containing nucleotide triphosphate hydrolases"/>
    <property type="match status" value="2"/>
</dbReference>
<reference evidence="16 17" key="1">
    <citation type="journal article" date="2019" name="Genome Biol. Evol.">
        <title>Insights into the evolution of the New World diploid cottons (Gossypium, subgenus Houzingenia) based on genome sequencing.</title>
        <authorList>
            <person name="Grover C.E."/>
            <person name="Arick M.A. 2nd"/>
            <person name="Thrash A."/>
            <person name="Conover J.L."/>
            <person name="Sanders W.S."/>
            <person name="Peterson D.G."/>
            <person name="Frelichowski J.E."/>
            <person name="Scheffler J.A."/>
            <person name="Scheffler B.E."/>
            <person name="Wendel J.F."/>
        </authorList>
    </citation>
    <scope>NUCLEOTIDE SEQUENCE [LARGE SCALE GENOMIC DNA]</scope>
    <source>
        <strain evidence="16">8</strain>
        <tissue evidence="16">Leaf</tissue>
    </source>
</reference>
<feature type="transmembrane region" description="Helical" evidence="13">
    <location>
        <begin position="172"/>
        <end position="190"/>
    </location>
</feature>
<dbReference type="CDD" id="cd18580">
    <property type="entry name" value="ABC_6TM_ABCC_D2"/>
    <property type="match status" value="1"/>
</dbReference>
<evidence type="ECO:0000256" key="2">
    <source>
        <dbReference type="ARBA" id="ARBA00009726"/>
    </source>
</evidence>
<organism evidence="16 17">
    <name type="scientific">Gossypium raimondii</name>
    <name type="common">Peruvian cotton</name>
    <name type="synonym">Gossypium klotzschianum subsp. raimondii</name>
    <dbReference type="NCBI Taxonomy" id="29730"/>
    <lineage>
        <taxon>Eukaryota</taxon>
        <taxon>Viridiplantae</taxon>
        <taxon>Streptophyta</taxon>
        <taxon>Embryophyta</taxon>
        <taxon>Tracheophyta</taxon>
        <taxon>Spermatophyta</taxon>
        <taxon>Magnoliopsida</taxon>
        <taxon>eudicotyledons</taxon>
        <taxon>Gunneridae</taxon>
        <taxon>Pentapetalae</taxon>
        <taxon>rosids</taxon>
        <taxon>malvids</taxon>
        <taxon>Malvales</taxon>
        <taxon>Malvaceae</taxon>
        <taxon>Malvoideae</taxon>
        <taxon>Gossypium</taxon>
    </lineage>
</organism>
<dbReference type="FunFam" id="1.20.1560.10:FF:000002">
    <property type="entry name" value="ABC transporter C family member 5"/>
    <property type="match status" value="1"/>
</dbReference>
<keyword evidence="11 13" id="KW-0472">Membrane</keyword>
<dbReference type="PROSITE" id="PS50893">
    <property type="entry name" value="ABC_TRANSPORTER_2"/>
    <property type="match status" value="2"/>
</dbReference>
<evidence type="ECO:0000256" key="7">
    <source>
        <dbReference type="ARBA" id="ARBA00022741"/>
    </source>
</evidence>
<dbReference type="PROSITE" id="PS00211">
    <property type="entry name" value="ABC_TRANSPORTER_1"/>
    <property type="match status" value="1"/>
</dbReference>
<dbReference type="Gene3D" id="1.20.1560.10">
    <property type="entry name" value="ABC transporter type 1, transmembrane domain"/>
    <property type="match status" value="2"/>
</dbReference>
<keyword evidence="7" id="KW-0547">Nucleotide-binding</keyword>
<dbReference type="Pfam" id="PF00005">
    <property type="entry name" value="ABC_tran"/>
    <property type="match status" value="2"/>
</dbReference>
<evidence type="ECO:0000256" key="12">
    <source>
        <dbReference type="ARBA" id="ARBA00034018"/>
    </source>
</evidence>
<keyword evidence="8" id="KW-0067">ATP-binding</keyword>
<feature type="transmembrane region" description="Helical" evidence="13">
    <location>
        <begin position="988"/>
        <end position="1009"/>
    </location>
</feature>
<feature type="transmembrane region" description="Helical" evidence="13">
    <location>
        <begin position="107"/>
        <end position="127"/>
    </location>
</feature>
<feature type="domain" description="ABC transporter" evidence="14">
    <location>
        <begin position="1267"/>
        <end position="1526"/>
    </location>
</feature>
<dbReference type="FunFam" id="3.40.50.300:FF:000973">
    <property type="entry name" value="Multidrug resistance-associated protein 4"/>
    <property type="match status" value="1"/>
</dbReference>
<dbReference type="InterPro" id="IPR056228">
    <property type="entry name" value="ABCC10-like_N"/>
</dbReference>
<dbReference type="PANTHER" id="PTHR24223:SF263">
    <property type="entry name" value="ABC-TYPE XENOBIOTIC TRANSPORTER"/>
    <property type="match status" value="1"/>
</dbReference>
<dbReference type="SMART" id="SM00382">
    <property type="entry name" value="AAA"/>
    <property type="match status" value="2"/>
</dbReference>
<evidence type="ECO:0000256" key="9">
    <source>
        <dbReference type="ARBA" id="ARBA00022967"/>
    </source>
</evidence>
<dbReference type="GO" id="GO:0005524">
    <property type="term" value="F:ATP binding"/>
    <property type="evidence" value="ECO:0007669"/>
    <property type="project" value="UniProtKB-KW"/>
</dbReference>
<dbReference type="Proteomes" id="UP000593578">
    <property type="component" value="Unassembled WGS sequence"/>
</dbReference>
<dbReference type="CDD" id="cd18579">
    <property type="entry name" value="ABC_6TM_ABCC_D1"/>
    <property type="match status" value="1"/>
</dbReference>
<evidence type="ECO:0000256" key="10">
    <source>
        <dbReference type="ARBA" id="ARBA00022989"/>
    </source>
</evidence>
<evidence type="ECO:0000313" key="17">
    <source>
        <dbReference type="Proteomes" id="UP000593578"/>
    </source>
</evidence>
<dbReference type="InterPro" id="IPR044746">
    <property type="entry name" value="ABCC_6TM_D1"/>
</dbReference>
<sequence>MFCNNSSCSKETGKTCSSGFPSILNPCSCFNHAFIISIDMLFLLVAFLIIFCKFSSKKITRNSQSQSISLVAVLSEIYNGILSVAYLFLGIWTIYHKLDMDHTVLPLDGWLVLLFQGFSWLLVAISVSLKNLNLPCTIAVKACSSFTLLYAVFLCISSLLEAIADKTVSIKILLDVLSFPGSILFLFCAFRGHGSKDTDPGCDFDACYAPLQGEEHDSTDETSVNHDITPLANAGVLSKMFFWWLNPLLQKGKEKILENNDIPTLQQACQAQACYLKYTDRLSEQKRRNSSGSISMLSIIAYSHWKAMLTSGVFALIKVLTLSTGPLFLRAFIAVVQGNETFKYEAYVLTIGLLIAKCLESISERQWFFITRMVGLQVRSMLSAAIYRKQQQLSNAAKMNHSPGEIVSYVTLDANRIGEFPYWFHQIWATSVQFCLALFIVYSSVGLATFAALAAIILIVVASYPLTKLQLECYKKIMSAQDKRLKAITEALGNMKLLKLHAWETHFKKVIESLRKDEFKWIIGILSQKGYQLVLFWSSPIVVPAVTFWTCYLLGITLNASNVFTFLASLRIVQEPVRLIPDIVQVFIGAKVSLDRILKFLEAPELGNRKLEQECEDKNFEHSILIKCNEISWDINPSSKPTLKDIDFVVKPGEKVAICGEVGSGKSTLLAAVLGEVPKVNGTVSENKLSIPTLYIFPSTNNFMSKPYLSFYVDHQVHVHGKKAYVSQTAWIQTGSIQENILFGSVMDPVWYQEVVGKCCLIKDLEMLPFGDLTEIGERGVNLSGGQKQRIQLARALYQNADIYFLDDPFSAVDAQTATSLFNEYVMRALSDKTVLLVSHQVDFLPAFNSILLMSGGEIIEAGTYDQLLASSQKFQDLVNAHNNTIGSEMDVSYSSNGRVMASKDVIKNVHVKEEPIMATGEQLIKEEERETGDTGLKPYLQYLRHNKGFLYFTLAILFHVAFIIGQLVQSYWLAAELQSSEVSSKELLTVFTVIGFCLAIFLLLRSFYVVLLGRGASESIFSTLLKSLFRAPMSFYDSTPVGRILSRVSSDLSIIDLDMAFKLSITVGTTMNTYFSFFVLAVLAWPVAFVIIPMVYLTILLQRHYYASAKELMRITGTTKSSVASHLAESIAGAMTIRAFGGEDRFFLKNMNLIDANASPDFYTFVANEWLIQRLEILCAIVLSSTALSMTLIYLGPSASGLIGMALSYGLSLNVFLVVSVKNQCFLSSSVVSVERVEQYMHIPSEAPEVIETNRPTHGWPCLGKVEICNLKVRYWPNAPLVLHGISCIFEGGSKIGIVGRTGSGKTTLISALFRLVEPADGEIIIDNLDICTIGLHDLRSHLGIIPQDPTLFGGSVRYNIDPLEQHTDNEIWEVLEKCQLREAVQAKEGGLNSTGKKNKDTRVGFFQFASINNMKTISAVVQDGLNWSMGQRQLFCLGRALLKRSKILVLDEATASIDNTTDSIIQKTIRAELKDCTVITVAHRIPTVMDCNMVLGISDGKLVEFDEPMKLMNKEGSLFGQLVQEYWSRSS</sequence>
<dbReference type="EC" id="7.6.2.2" evidence="3"/>
<dbReference type="CDD" id="cd03244">
    <property type="entry name" value="ABCC_MRP_domain2"/>
    <property type="match status" value="1"/>
</dbReference>
<evidence type="ECO:0000256" key="11">
    <source>
        <dbReference type="ARBA" id="ARBA00023136"/>
    </source>
</evidence>
<dbReference type="InterPro" id="IPR003439">
    <property type="entry name" value="ABC_transporter-like_ATP-bd"/>
</dbReference>
<feature type="domain" description="ABC transmembrane type-1" evidence="15">
    <location>
        <begin position="961"/>
        <end position="1214"/>
    </location>
</feature>
<evidence type="ECO:0000256" key="5">
    <source>
        <dbReference type="ARBA" id="ARBA00022692"/>
    </source>
</evidence>
<dbReference type="Pfam" id="PF00664">
    <property type="entry name" value="ABC_membrane"/>
    <property type="match status" value="2"/>
</dbReference>
<feature type="transmembrane region" description="Helical" evidence="13">
    <location>
        <begin position="139"/>
        <end position="160"/>
    </location>
</feature>
<dbReference type="InterPro" id="IPR027417">
    <property type="entry name" value="P-loop_NTPase"/>
</dbReference>
<dbReference type="FunFam" id="1.20.1560.10:FF:000003">
    <property type="entry name" value="ABC transporter C family member 10"/>
    <property type="match status" value="1"/>
</dbReference>
<gene>
    <name evidence="16" type="ORF">Gorai_024373</name>
</gene>
<proteinExistence type="inferred from homology"/>
<keyword evidence="6" id="KW-0677">Repeat</keyword>
<feature type="transmembrane region" description="Helical" evidence="13">
    <location>
        <begin position="950"/>
        <end position="976"/>
    </location>
</feature>
<keyword evidence="9" id="KW-1278">Translocase</keyword>
<evidence type="ECO:0000256" key="3">
    <source>
        <dbReference type="ARBA" id="ARBA00012191"/>
    </source>
</evidence>
<comment type="subcellular location">
    <subcellularLocation>
        <location evidence="1">Membrane</location>
        <topology evidence="1">Multi-pass membrane protein</topology>
    </subcellularLocation>
</comment>
<dbReference type="Pfam" id="PF24358">
    <property type="entry name" value="ABCC10_N"/>
    <property type="match status" value="1"/>
</dbReference>
<evidence type="ECO:0000256" key="1">
    <source>
        <dbReference type="ARBA" id="ARBA00004141"/>
    </source>
</evidence>
<keyword evidence="4" id="KW-0813">Transport</keyword>
<feature type="transmembrane region" description="Helical" evidence="13">
    <location>
        <begin position="34"/>
        <end position="56"/>
    </location>
</feature>
<comment type="similarity">
    <text evidence="2">Belongs to the ABC transporter superfamily. ABCC family. Conjugate transporter (TC 3.A.1.208) subfamily.</text>
</comment>
<comment type="caution">
    <text evidence="16">The sequence shown here is derived from an EMBL/GenBank/DDBJ whole genome shotgun (WGS) entry which is preliminary data.</text>
</comment>
<dbReference type="InterPro" id="IPR044726">
    <property type="entry name" value="ABCC_6TM_D2"/>
</dbReference>
<keyword evidence="5 13" id="KW-0812">Transmembrane</keyword>
<feature type="transmembrane region" description="Helical" evidence="13">
    <location>
        <begin position="68"/>
        <end position="95"/>
    </location>
</feature>
<dbReference type="PANTHER" id="PTHR24223">
    <property type="entry name" value="ATP-BINDING CASSETTE SUB-FAMILY C"/>
    <property type="match status" value="1"/>
</dbReference>
<dbReference type="InterPro" id="IPR011527">
    <property type="entry name" value="ABC1_TM_dom"/>
</dbReference>
<feature type="transmembrane region" description="Helical" evidence="13">
    <location>
        <begin position="313"/>
        <end position="334"/>
    </location>
</feature>
<dbReference type="InterPro" id="IPR003593">
    <property type="entry name" value="AAA+_ATPase"/>
</dbReference>
<evidence type="ECO:0000256" key="4">
    <source>
        <dbReference type="ARBA" id="ARBA00022448"/>
    </source>
</evidence>